<accession>A0A3M7PM86</accession>
<sequence length="79" mass="9541">MQIEKQDKLIWEMLEDGLTELELKESIRFQLPISVVYQTNRECYCKLCFENARHRAKQQLRRCDNQGCPVKYNCIICER</sequence>
<name>A0A3M7PM86_BRAPC</name>
<evidence type="ECO:0000313" key="1">
    <source>
        <dbReference type="EMBL" id="RNA00170.1"/>
    </source>
</evidence>
<evidence type="ECO:0000313" key="2">
    <source>
        <dbReference type="Proteomes" id="UP000276133"/>
    </source>
</evidence>
<protein>
    <submittedName>
        <fullName evidence="1">Uncharacterized protein</fullName>
    </submittedName>
</protein>
<dbReference type="EMBL" id="REGN01009880">
    <property type="protein sequence ID" value="RNA00170.1"/>
    <property type="molecule type" value="Genomic_DNA"/>
</dbReference>
<keyword evidence="2" id="KW-1185">Reference proteome</keyword>
<organism evidence="1 2">
    <name type="scientific">Brachionus plicatilis</name>
    <name type="common">Marine rotifer</name>
    <name type="synonym">Brachionus muelleri</name>
    <dbReference type="NCBI Taxonomy" id="10195"/>
    <lineage>
        <taxon>Eukaryota</taxon>
        <taxon>Metazoa</taxon>
        <taxon>Spiralia</taxon>
        <taxon>Gnathifera</taxon>
        <taxon>Rotifera</taxon>
        <taxon>Eurotatoria</taxon>
        <taxon>Monogononta</taxon>
        <taxon>Pseudotrocha</taxon>
        <taxon>Ploima</taxon>
        <taxon>Brachionidae</taxon>
        <taxon>Brachionus</taxon>
    </lineage>
</organism>
<comment type="caution">
    <text evidence="1">The sequence shown here is derived from an EMBL/GenBank/DDBJ whole genome shotgun (WGS) entry which is preliminary data.</text>
</comment>
<proteinExistence type="predicted"/>
<dbReference type="AlphaFoldDB" id="A0A3M7PM86"/>
<dbReference type="Proteomes" id="UP000276133">
    <property type="component" value="Unassembled WGS sequence"/>
</dbReference>
<gene>
    <name evidence="1" type="ORF">BpHYR1_046506</name>
</gene>
<dbReference type="OrthoDB" id="10384967at2759"/>
<reference evidence="1 2" key="1">
    <citation type="journal article" date="2018" name="Sci. Rep.">
        <title>Genomic signatures of local adaptation to the degree of environmental predictability in rotifers.</title>
        <authorList>
            <person name="Franch-Gras L."/>
            <person name="Hahn C."/>
            <person name="Garcia-Roger E.M."/>
            <person name="Carmona M.J."/>
            <person name="Serra M."/>
            <person name="Gomez A."/>
        </authorList>
    </citation>
    <scope>NUCLEOTIDE SEQUENCE [LARGE SCALE GENOMIC DNA]</scope>
    <source>
        <strain evidence="1">HYR1</strain>
    </source>
</reference>